<name>A0A9Q0LMK8_ANAIG</name>
<sequence>MNSIVWILLFTSSTMFHARDNVITEFSDYHFAFGSPFYWVYLMFLFDYAFHMKLCTFSIVTSFSIWLIWCIFTFRKYKHCFWILLFYGSIFAFSPFELFDFPPLFGHFDAHSLWHAANCLIVLSLTPFIIKDANFYLVKSSFQTK</sequence>
<evidence type="ECO:0000256" key="1">
    <source>
        <dbReference type="ARBA" id="ARBA00004127"/>
    </source>
</evidence>
<dbReference type="GO" id="GO:0000139">
    <property type="term" value="C:Golgi membrane"/>
    <property type="evidence" value="ECO:0007669"/>
    <property type="project" value="UniProtKB-SubCell"/>
</dbReference>
<comment type="subcellular location">
    <subcellularLocation>
        <location evidence="1">Endomembrane system</location>
        <topology evidence="1">Multi-pass membrane protein</topology>
    </subcellularLocation>
    <subcellularLocation>
        <location evidence="7">Golgi apparatus membrane</location>
        <topology evidence="7">Multi-pass membrane protein</topology>
    </subcellularLocation>
</comment>
<evidence type="ECO:0000256" key="4">
    <source>
        <dbReference type="ARBA" id="ARBA00022729"/>
    </source>
</evidence>
<feature type="transmembrane region" description="Helical" evidence="7">
    <location>
        <begin position="111"/>
        <end position="130"/>
    </location>
</feature>
<feature type="transmembrane region" description="Helical" evidence="7">
    <location>
        <begin position="42"/>
        <end position="69"/>
    </location>
</feature>
<dbReference type="AlphaFoldDB" id="A0A9Q0LMK8"/>
<comment type="caution">
    <text evidence="7">Lacks conserved residue(s) required for the propagation of feature annotation.</text>
</comment>
<feature type="transmembrane region" description="Helical" evidence="7">
    <location>
        <begin position="81"/>
        <end position="99"/>
    </location>
</feature>
<dbReference type="PANTHER" id="PTHR13148">
    <property type="entry name" value="PER1-RELATED"/>
    <property type="match status" value="1"/>
</dbReference>
<dbReference type="InterPro" id="IPR007217">
    <property type="entry name" value="Per1-like"/>
</dbReference>
<evidence type="ECO:0000256" key="3">
    <source>
        <dbReference type="ARBA" id="ARBA00022692"/>
    </source>
</evidence>
<dbReference type="Proteomes" id="UP001149090">
    <property type="component" value="Unassembled WGS sequence"/>
</dbReference>
<dbReference type="OrthoDB" id="419770at2759"/>
<proteinExistence type="inferred from homology"/>
<keyword evidence="9" id="KW-1185">Reference proteome</keyword>
<gene>
    <name evidence="8" type="ORF">M0811_00797</name>
</gene>
<feature type="signal peptide" evidence="7">
    <location>
        <begin position="1"/>
        <end position="18"/>
    </location>
</feature>
<comment type="similarity">
    <text evidence="7">Belongs to the PGAP3 family.</text>
</comment>
<evidence type="ECO:0000313" key="9">
    <source>
        <dbReference type="Proteomes" id="UP001149090"/>
    </source>
</evidence>
<reference evidence="8" key="1">
    <citation type="submission" date="2022-10" db="EMBL/GenBank/DDBJ databases">
        <title>Novel sulphate-reducing endosymbionts in the free-living metamonad Anaeramoeba.</title>
        <authorList>
            <person name="Jerlstrom-Hultqvist J."/>
            <person name="Cepicka I."/>
            <person name="Gallot-Lavallee L."/>
            <person name="Salas-Leiva D."/>
            <person name="Curtis B.A."/>
            <person name="Zahonova K."/>
            <person name="Pipaliya S."/>
            <person name="Dacks J."/>
            <person name="Roger A.J."/>
        </authorList>
    </citation>
    <scope>NUCLEOTIDE SEQUENCE</scope>
    <source>
        <strain evidence="8">BMAN</strain>
    </source>
</reference>
<comment type="function">
    <text evidence="7">Involved in the lipid remodeling steps of GPI-anchor maturation.</text>
</comment>
<feature type="chain" id="PRO_5040530444" description="Post-GPI attachment to proteins factor 3" evidence="7">
    <location>
        <begin position="19"/>
        <end position="145"/>
    </location>
</feature>
<evidence type="ECO:0000256" key="7">
    <source>
        <dbReference type="RuleBase" id="RU365066"/>
    </source>
</evidence>
<keyword evidence="4 7" id="KW-0732">Signal</keyword>
<keyword evidence="3 7" id="KW-0812">Transmembrane</keyword>
<evidence type="ECO:0000313" key="8">
    <source>
        <dbReference type="EMBL" id="KAJ5074168.1"/>
    </source>
</evidence>
<keyword evidence="6 7" id="KW-0472">Membrane</keyword>
<dbReference type="GO" id="GO:0006506">
    <property type="term" value="P:GPI anchor biosynthetic process"/>
    <property type="evidence" value="ECO:0007669"/>
    <property type="project" value="UniProtKB-KW"/>
</dbReference>
<evidence type="ECO:0000256" key="2">
    <source>
        <dbReference type="ARBA" id="ARBA00022502"/>
    </source>
</evidence>
<keyword evidence="2 7" id="KW-0337">GPI-anchor biosynthesis</keyword>
<keyword evidence="5 7" id="KW-1133">Transmembrane helix</keyword>
<organism evidence="8 9">
    <name type="scientific">Anaeramoeba ignava</name>
    <name type="common">Anaerobic marine amoeba</name>
    <dbReference type="NCBI Taxonomy" id="1746090"/>
    <lineage>
        <taxon>Eukaryota</taxon>
        <taxon>Metamonada</taxon>
        <taxon>Anaeramoebidae</taxon>
        <taxon>Anaeramoeba</taxon>
    </lineage>
</organism>
<evidence type="ECO:0000256" key="6">
    <source>
        <dbReference type="ARBA" id="ARBA00023136"/>
    </source>
</evidence>
<comment type="caution">
    <text evidence="8">The sequence shown here is derived from an EMBL/GenBank/DDBJ whole genome shotgun (WGS) entry which is preliminary data.</text>
</comment>
<dbReference type="EMBL" id="JAPDFW010000070">
    <property type="protein sequence ID" value="KAJ5074168.1"/>
    <property type="molecule type" value="Genomic_DNA"/>
</dbReference>
<dbReference type="GO" id="GO:0005789">
    <property type="term" value="C:endoplasmic reticulum membrane"/>
    <property type="evidence" value="ECO:0007669"/>
    <property type="project" value="TreeGrafter"/>
</dbReference>
<evidence type="ECO:0000256" key="5">
    <source>
        <dbReference type="ARBA" id="ARBA00022989"/>
    </source>
</evidence>
<keyword evidence="7" id="KW-0333">Golgi apparatus</keyword>
<dbReference type="Pfam" id="PF04080">
    <property type="entry name" value="Per1"/>
    <property type="match status" value="1"/>
</dbReference>
<dbReference type="PANTHER" id="PTHR13148:SF0">
    <property type="entry name" value="POST-GPI ATTACHMENT TO PROTEINS FACTOR 3"/>
    <property type="match status" value="1"/>
</dbReference>
<dbReference type="GO" id="GO:0016788">
    <property type="term" value="F:hydrolase activity, acting on ester bonds"/>
    <property type="evidence" value="ECO:0007669"/>
    <property type="project" value="TreeGrafter"/>
</dbReference>
<accession>A0A9Q0LMK8</accession>
<protein>
    <recommendedName>
        <fullName evidence="7">Post-GPI attachment to proteins factor 3</fullName>
    </recommendedName>
</protein>